<dbReference type="Proteomes" id="UP001055167">
    <property type="component" value="Unassembled WGS sequence"/>
</dbReference>
<evidence type="ECO:0000256" key="1">
    <source>
        <dbReference type="SAM" id="Phobius"/>
    </source>
</evidence>
<reference evidence="2" key="1">
    <citation type="journal article" date="2021" name="Front. Microbiol.">
        <title>Comprehensive Comparative Genomics and Phenotyping of Methylobacterium Species.</title>
        <authorList>
            <person name="Alessa O."/>
            <person name="Ogura Y."/>
            <person name="Fujitani Y."/>
            <person name="Takami H."/>
            <person name="Hayashi T."/>
            <person name="Sahin N."/>
            <person name="Tani A."/>
        </authorList>
    </citation>
    <scope>NUCLEOTIDE SEQUENCE</scope>
    <source>
        <strain evidence="2">KCTC 52305</strain>
    </source>
</reference>
<dbReference type="EMBL" id="BPQH01000002">
    <property type="protein sequence ID" value="GJD48036.1"/>
    <property type="molecule type" value="Genomic_DNA"/>
</dbReference>
<feature type="transmembrane region" description="Helical" evidence="1">
    <location>
        <begin position="94"/>
        <end position="117"/>
    </location>
</feature>
<feature type="transmembrane region" description="Helical" evidence="1">
    <location>
        <begin position="63"/>
        <end position="82"/>
    </location>
</feature>
<dbReference type="RefSeq" id="WP_128566548.1">
    <property type="nucleotide sequence ID" value="NZ_BPQH01000002.1"/>
</dbReference>
<keyword evidence="1" id="KW-1133">Transmembrane helix</keyword>
<keyword evidence="1" id="KW-0812">Transmembrane</keyword>
<reference evidence="2" key="2">
    <citation type="submission" date="2021-08" db="EMBL/GenBank/DDBJ databases">
        <authorList>
            <person name="Tani A."/>
            <person name="Ola A."/>
            <person name="Ogura Y."/>
            <person name="Katsura K."/>
            <person name="Hayashi T."/>
        </authorList>
    </citation>
    <scope>NUCLEOTIDE SEQUENCE</scope>
    <source>
        <strain evidence="2">KCTC 52305</strain>
    </source>
</reference>
<proteinExistence type="predicted"/>
<evidence type="ECO:0008006" key="4">
    <source>
        <dbReference type="Google" id="ProtNLM"/>
    </source>
</evidence>
<evidence type="ECO:0000313" key="3">
    <source>
        <dbReference type="Proteomes" id="UP001055167"/>
    </source>
</evidence>
<name>A0ABQ4QTN7_9HYPH</name>
<dbReference type="InterPro" id="IPR009495">
    <property type="entry name" value="NrsF"/>
</dbReference>
<feature type="transmembrane region" description="Helical" evidence="1">
    <location>
        <begin position="31"/>
        <end position="51"/>
    </location>
</feature>
<feature type="transmembrane region" description="Helical" evidence="1">
    <location>
        <begin position="129"/>
        <end position="149"/>
    </location>
</feature>
<organism evidence="2 3">
    <name type="scientific">Methylobacterium crusticola</name>
    <dbReference type="NCBI Taxonomy" id="1697972"/>
    <lineage>
        <taxon>Bacteria</taxon>
        <taxon>Pseudomonadati</taxon>
        <taxon>Pseudomonadota</taxon>
        <taxon>Alphaproteobacteria</taxon>
        <taxon>Hyphomicrobiales</taxon>
        <taxon>Methylobacteriaceae</taxon>
        <taxon>Methylobacterium</taxon>
    </lineage>
</organism>
<accession>A0ABQ4QTN7</accession>
<comment type="caution">
    <text evidence="2">The sequence shown here is derived from an EMBL/GenBank/DDBJ whole genome shotgun (WGS) entry which is preliminary data.</text>
</comment>
<evidence type="ECO:0000313" key="2">
    <source>
        <dbReference type="EMBL" id="GJD48036.1"/>
    </source>
</evidence>
<gene>
    <name evidence="2" type="ORF">OPKNFCMD_0751</name>
</gene>
<feature type="transmembrane region" description="Helical" evidence="1">
    <location>
        <begin position="161"/>
        <end position="179"/>
    </location>
</feature>
<dbReference type="Pfam" id="PF06532">
    <property type="entry name" value="NrsF"/>
    <property type="match status" value="1"/>
</dbReference>
<feature type="transmembrane region" description="Helical" evidence="1">
    <location>
        <begin position="191"/>
        <end position="213"/>
    </location>
</feature>
<sequence>MPEATRHDRLVDALALHLTAVRPLPSPWLRAVAWSAGVIALGAALSLGADLGALRLRMGVADLWLSLAGSALTMVTAAAAAFQTSVPGRSARWAALPLLPVALWLGASGFGCLRGFAAPGTDMPDAREMTGCLAFILGFSLPLSLALFWMLRRACPLRPNLTAALGGLAAAAGAATLLVPFHPHDATASDLAVHVVVAALVIGLNGLLGGRLLDGSSRRGPPA</sequence>
<protein>
    <recommendedName>
        <fullName evidence="4">DUF1109 domain-containing protein</fullName>
    </recommendedName>
</protein>
<keyword evidence="1" id="KW-0472">Membrane</keyword>
<keyword evidence="3" id="KW-1185">Reference proteome</keyword>